<evidence type="ECO:0000313" key="3">
    <source>
        <dbReference type="Proteomes" id="UP000007875"/>
    </source>
</evidence>
<feature type="compositionally biased region" description="Basic and acidic residues" evidence="1">
    <location>
        <begin position="152"/>
        <end position="163"/>
    </location>
</feature>
<sequence>MDTSNPPQAWTARFDDSDSSSSGGSNNSTPTSSPRPTDAPAANQSQSIWEKEPEVTSSTRENNWANFDQFDSLQVQKENSKDDDLKTSTTDSAVEPKETKVETMVLSEEPDISPEKLVEMEIAAAEAFAAPSSPSDPSSSTPPTDVAMEVQEDAKSSDAEEKPNVSGNTASQVSPMETDDMPTSS</sequence>
<proteinExistence type="predicted"/>
<name>H2ZK11_CIOSA</name>
<feature type="region of interest" description="Disordered" evidence="1">
    <location>
        <begin position="75"/>
        <end position="113"/>
    </location>
</feature>
<reference evidence="2" key="3">
    <citation type="submission" date="2025-09" db="UniProtKB">
        <authorList>
            <consortium name="Ensembl"/>
        </authorList>
    </citation>
    <scope>IDENTIFICATION</scope>
</reference>
<reference evidence="2" key="2">
    <citation type="submission" date="2025-08" db="UniProtKB">
        <authorList>
            <consortium name="Ensembl"/>
        </authorList>
    </citation>
    <scope>IDENTIFICATION</scope>
</reference>
<evidence type="ECO:0000256" key="1">
    <source>
        <dbReference type="SAM" id="MobiDB-lite"/>
    </source>
</evidence>
<protein>
    <submittedName>
        <fullName evidence="2">Uncharacterized protein</fullName>
    </submittedName>
</protein>
<dbReference type="HOGENOM" id="CLU_1464425_0_0_1"/>
<accession>H2ZK11</accession>
<feature type="region of interest" description="Disordered" evidence="1">
    <location>
        <begin position="1"/>
        <end position="61"/>
    </location>
</feature>
<feature type="compositionally biased region" description="Low complexity" evidence="1">
    <location>
        <begin position="19"/>
        <end position="42"/>
    </location>
</feature>
<feature type="region of interest" description="Disordered" evidence="1">
    <location>
        <begin position="127"/>
        <end position="185"/>
    </location>
</feature>
<feature type="compositionally biased region" description="Polar residues" evidence="1">
    <location>
        <begin position="165"/>
        <end position="185"/>
    </location>
</feature>
<dbReference type="Proteomes" id="UP000007875">
    <property type="component" value="Unassembled WGS sequence"/>
</dbReference>
<keyword evidence="3" id="KW-1185">Reference proteome</keyword>
<dbReference type="AlphaFoldDB" id="H2ZK11"/>
<reference evidence="3" key="1">
    <citation type="submission" date="2003-08" db="EMBL/GenBank/DDBJ databases">
        <authorList>
            <person name="Birren B."/>
            <person name="Nusbaum C."/>
            <person name="Abebe A."/>
            <person name="Abouelleil A."/>
            <person name="Adekoya E."/>
            <person name="Ait-zahra M."/>
            <person name="Allen N."/>
            <person name="Allen T."/>
            <person name="An P."/>
            <person name="Anderson M."/>
            <person name="Anderson S."/>
            <person name="Arachchi H."/>
            <person name="Armbruster J."/>
            <person name="Bachantsang P."/>
            <person name="Baldwin J."/>
            <person name="Barry A."/>
            <person name="Bayul T."/>
            <person name="Blitshsteyn B."/>
            <person name="Bloom T."/>
            <person name="Blye J."/>
            <person name="Boguslavskiy L."/>
            <person name="Borowsky M."/>
            <person name="Boukhgalter B."/>
            <person name="Brunache A."/>
            <person name="Butler J."/>
            <person name="Calixte N."/>
            <person name="Calvo S."/>
            <person name="Camarata J."/>
            <person name="Campo K."/>
            <person name="Chang J."/>
            <person name="Cheshatsang Y."/>
            <person name="Citroen M."/>
            <person name="Collymore A."/>
            <person name="Considine T."/>
            <person name="Cook A."/>
            <person name="Cooke P."/>
            <person name="Corum B."/>
            <person name="Cuomo C."/>
            <person name="David R."/>
            <person name="Dawoe T."/>
            <person name="Degray S."/>
            <person name="Dodge S."/>
            <person name="Dooley K."/>
            <person name="Dorje P."/>
            <person name="Dorjee K."/>
            <person name="Dorris L."/>
            <person name="Duffey N."/>
            <person name="Dupes A."/>
            <person name="Elkins T."/>
            <person name="Engels R."/>
            <person name="Erickson J."/>
            <person name="Farina A."/>
            <person name="Faro S."/>
            <person name="Ferreira P."/>
            <person name="Fischer H."/>
            <person name="Fitzgerald M."/>
            <person name="Foley K."/>
            <person name="Gage D."/>
            <person name="Galagan J."/>
            <person name="Gearin G."/>
            <person name="Gnerre S."/>
            <person name="Gnirke A."/>
            <person name="Goyette A."/>
            <person name="Graham J."/>
            <person name="Grandbois E."/>
            <person name="Gyaltsen K."/>
            <person name="Hafez N."/>
            <person name="Hagopian D."/>
            <person name="Hagos B."/>
            <person name="Hall J."/>
            <person name="Hatcher B."/>
            <person name="Heller A."/>
            <person name="Higgins H."/>
            <person name="Honan T."/>
            <person name="Horn A."/>
            <person name="Houde N."/>
            <person name="Hughes L."/>
            <person name="Hulme W."/>
            <person name="Husby E."/>
            <person name="Iliev I."/>
            <person name="Jaffe D."/>
            <person name="Jones C."/>
            <person name="Kamal M."/>
            <person name="Kamat A."/>
            <person name="Kamvysselis M."/>
            <person name="Karlsson E."/>
            <person name="Kells C."/>
            <person name="Kieu A."/>
            <person name="Kisner P."/>
            <person name="Kodira C."/>
            <person name="Kulbokas E."/>
            <person name="Labutti K."/>
            <person name="Lama D."/>
            <person name="Landers T."/>
            <person name="Leger J."/>
            <person name="Levine S."/>
            <person name="Lewis D."/>
            <person name="Lewis T."/>
            <person name="Lindblad-toh K."/>
            <person name="Liu X."/>
            <person name="Lokyitsang T."/>
            <person name="Lokyitsang Y."/>
            <person name="Lucien O."/>
            <person name="Lui A."/>
            <person name="Ma L.J."/>
            <person name="Mabbitt R."/>
            <person name="Macdonald J."/>
            <person name="Maclean C."/>
            <person name="Major J."/>
            <person name="Manning J."/>
            <person name="Marabella R."/>
            <person name="Maru K."/>
            <person name="Matthews C."/>
            <person name="Mauceli E."/>
            <person name="Mccarthy M."/>
            <person name="Mcdonough S."/>
            <person name="Mcghee T."/>
            <person name="Meldrim J."/>
            <person name="Meneus L."/>
            <person name="Mesirov J."/>
            <person name="Mihalev A."/>
            <person name="Mihova T."/>
            <person name="Mikkelsen T."/>
            <person name="Mlenga V."/>
            <person name="Moru K."/>
            <person name="Mozes J."/>
            <person name="Mulrain L."/>
            <person name="Munson G."/>
            <person name="Naylor J."/>
            <person name="Newes C."/>
            <person name="Nguyen C."/>
            <person name="Nguyen N."/>
            <person name="Nguyen T."/>
            <person name="Nicol R."/>
            <person name="Nielsen C."/>
            <person name="Nizzari M."/>
            <person name="Norbu C."/>
            <person name="Norbu N."/>
            <person name="O'donnell P."/>
            <person name="Okoawo O."/>
            <person name="O'leary S."/>
            <person name="Omotosho B."/>
            <person name="O'neill K."/>
            <person name="Osman S."/>
            <person name="Parker S."/>
            <person name="Perrin D."/>
            <person name="Phunkhang P."/>
            <person name="Piqani B."/>
            <person name="Purcell S."/>
            <person name="Rachupka T."/>
            <person name="Ramasamy U."/>
            <person name="Rameau R."/>
            <person name="Ray V."/>
            <person name="Raymond C."/>
            <person name="Retta R."/>
            <person name="Richardson S."/>
            <person name="Rise C."/>
            <person name="Rodriguez J."/>
            <person name="Rogers J."/>
            <person name="Rogov P."/>
            <person name="Rutman M."/>
            <person name="Schupbach R."/>
            <person name="Seaman C."/>
            <person name="Settipalli S."/>
            <person name="Sharpe T."/>
            <person name="Sheridan J."/>
            <person name="Sherpa N."/>
            <person name="Shi J."/>
            <person name="Smirnov S."/>
            <person name="Smith C."/>
            <person name="Sougnez C."/>
            <person name="Spencer B."/>
            <person name="Stalker J."/>
            <person name="Stange-thomann N."/>
            <person name="Stavropoulos S."/>
            <person name="Stetson K."/>
            <person name="Stone C."/>
            <person name="Stone S."/>
            <person name="Stubbs M."/>
            <person name="Talamas J."/>
            <person name="Tchuinga P."/>
            <person name="Tenzing P."/>
            <person name="Tesfaye S."/>
            <person name="Theodore J."/>
            <person name="Thoulutsang Y."/>
            <person name="Topham K."/>
            <person name="Towey S."/>
            <person name="Tsamla T."/>
            <person name="Tsomo N."/>
            <person name="Vallee D."/>
            <person name="Vassiliev H."/>
            <person name="Venkataraman V."/>
            <person name="Vinson J."/>
            <person name="Vo A."/>
            <person name="Wade C."/>
            <person name="Wang S."/>
            <person name="Wangchuk T."/>
            <person name="Wangdi T."/>
            <person name="Whittaker C."/>
            <person name="Wilkinson J."/>
            <person name="Wu Y."/>
            <person name="Wyman D."/>
            <person name="Yadav S."/>
            <person name="Yang S."/>
            <person name="Yang X."/>
            <person name="Yeager S."/>
            <person name="Yee E."/>
            <person name="Young G."/>
            <person name="Zainoun J."/>
            <person name="Zembeck L."/>
            <person name="Zimmer A."/>
            <person name="Zody M."/>
            <person name="Lander E."/>
        </authorList>
    </citation>
    <scope>NUCLEOTIDE SEQUENCE [LARGE SCALE GENOMIC DNA]</scope>
</reference>
<organism evidence="2 3">
    <name type="scientific">Ciona savignyi</name>
    <name type="common">Pacific transparent sea squirt</name>
    <dbReference type="NCBI Taxonomy" id="51511"/>
    <lineage>
        <taxon>Eukaryota</taxon>
        <taxon>Metazoa</taxon>
        <taxon>Chordata</taxon>
        <taxon>Tunicata</taxon>
        <taxon>Ascidiacea</taxon>
        <taxon>Phlebobranchia</taxon>
        <taxon>Cionidae</taxon>
        <taxon>Ciona</taxon>
    </lineage>
</organism>
<feature type="compositionally biased region" description="Low complexity" evidence="1">
    <location>
        <begin position="127"/>
        <end position="143"/>
    </location>
</feature>
<evidence type="ECO:0000313" key="2">
    <source>
        <dbReference type="Ensembl" id="ENSCSAVP00000017927.1"/>
    </source>
</evidence>
<dbReference type="Ensembl" id="ENSCSAVT00000018121.1">
    <property type="protein sequence ID" value="ENSCSAVP00000017927.1"/>
    <property type="gene ID" value="ENSCSAVG00000010550.1"/>
</dbReference>